<reference evidence="5" key="1">
    <citation type="submission" date="2023-07" db="EMBL/GenBank/DDBJ databases">
        <title>Bifidobacterium aquikefiriaerophilum sp. nov. and Bifidobacterium eccum sp. nov., isolated from water kefir.</title>
        <authorList>
            <person name="Breselge S."/>
            <person name="Bellassi P."/>
            <person name="Barcenilla C."/>
            <person name="Alvarez-Ordonez A."/>
            <person name="Morelli L."/>
            <person name="Cotter P.D."/>
        </authorList>
    </citation>
    <scope>NUCLEOTIDE SEQUENCE</scope>
    <source>
        <strain evidence="7">WK012_4_13</strain>
        <strain evidence="6">WK013_4_14</strain>
        <strain evidence="5">WK048_4_13</strain>
    </source>
</reference>
<name>A0AB39U9S3_9BIFI</name>
<dbReference type="PROSITE" id="PS51257">
    <property type="entry name" value="PROKAR_LIPOPROTEIN"/>
    <property type="match status" value="1"/>
</dbReference>
<dbReference type="Gene3D" id="3.40.190.10">
    <property type="entry name" value="Periplasmic binding protein-like II"/>
    <property type="match status" value="2"/>
</dbReference>
<evidence type="ECO:0000313" key="5">
    <source>
        <dbReference type="EMBL" id="XDS45646.1"/>
    </source>
</evidence>
<dbReference type="InterPro" id="IPR006059">
    <property type="entry name" value="SBP"/>
</dbReference>
<protein>
    <submittedName>
        <fullName evidence="5">ABC transporter substrate-binding protein</fullName>
    </submittedName>
</protein>
<sequence length="424" mass="45726">MNGTIRKKVAAIITAVTVSAVAFSGCGSGTSESSSGKTTITFSYLWTGEEAKALEKVVDDFNASQSKIVVKAVSNPDQTKQLTSMSSTSGQFDVSDSFGSNVGSWASKGILEPLDDYGFNTSDFIPSVLSQDKYKGKLYAMPIAVQEYKLLYNKDEFKAAGITKTPTTMDELATDIAKLTKTNADGTITQLGLGTSSSYNLLSTLAYVFGGSWDANGKPTPTNAGNIAALNWYKTNLLDRYKASNITKFESGYGTYMSAQDPFYTGKIAMTIDGEWQSANIKKVAPKLNWGVIDIPMASSKLRNTTQTYSSMFFIPTNSRHKQEAATFIKYLTGVKAMRTFTKALGNLPARTSLLDDPAYDSLPGFDVWLQGLKSKNALSFAPATYTAQYQTDLTSAFSDFVLGKTSAKETLSSVAKKAASYGD</sequence>
<dbReference type="KEGG" id="bfk:QN062_00795"/>
<dbReference type="GO" id="GO:0042956">
    <property type="term" value="P:maltodextrin transmembrane transport"/>
    <property type="evidence" value="ECO:0007669"/>
    <property type="project" value="TreeGrafter"/>
</dbReference>
<evidence type="ECO:0000256" key="1">
    <source>
        <dbReference type="ARBA" id="ARBA00008520"/>
    </source>
</evidence>
<dbReference type="PANTHER" id="PTHR30061:SF50">
    <property type="entry name" value="MALTOSE_MALTODEXTRIN-BINDING PERIPLASMIC PROTEIN"/>
    <property type="match status" value="1"/>
</dbReference>
<dbReference type="EMBL" id="CP129682">
    <property type="protein sequence ID" value="XDS49573.1"/>
    <property type="molecule type" value="Genomic_DNA"/>
</dbReference>
<dbReference type="RefSeq" id="WP_369341751.1">
    <property type="nucleotide sequence ID" value="NZ_CP129675.1"/>
</dbReference>
<evidence type="ECO:0000256" key="3">
    <source>
        <dbReference type="ARBA" id="ARBA00022729"/>
    </source>
</evidence>
<dbReference type="GO" id="GO:0015768">
    <property type="term" value="P:maltose transport"/>
    <property type="evidence" value="ECO:0007669"/>
    <property type="project" value="TreeGrafter"/>
</dbReference>
<dbReference type="EMBL" id="CP129675">
    <property type="protein sequence ID" value="XDS45646.1"/>
    <property type="molecule type" value="Genomic_DNA"/>
</dbReference>
<dbReference type="PANTHER" id="PTHR30061">
    <property type="entry name" value="MALTOSE-BINDING PERIPLASMIC PROTEIN"/>
    <property type="match status" value="1"/>
</dbReference>
<evidence type="ECO:0000313" key="6">
    <source>
        <dbReference type="EMBL" id="XDS49573.1"/>
    </source>
</evidence>
<evidence type="ECO:0000313" key="7">
    <source>
        <dbReference type="EMBL" id="XDS50789.1"/>
    </source>
</evidence>
<feature type="signal peptide" evidence="4">
    <location>
        <begin position="1"/>
        <end position="24"/>
    </location>
</feature>
<keyword evidence="2" id="KW-0813">Transport</keyword>
<accession>A0AB39U9S3</accession>
<organism evidence="5">
    <name type="scientific">Bifidobacterium fermentum</name>
    <dbReference type="NCBI Taxonomy" id="3059035"/>
    <lineage>
        <taxon>Bacteria</taxon>
        <taxon>Bacillati</taxon>
        <taxon>Actinomycetota</taxon>
        <taxon>Actinomycetes</taxon>
        <taxon>Bifidobacteriales</taxon>
        <taxon>Bifidobacteriaceae</taxon>
        <taxon>Bifidobacterium</taxon>
    </lineage>
</organism>
<dbReference type="GO" id="GO:1901982">
    <property type="term" value="F:maltose binding"/>
    <property type="evidence" value="ECO:0007669"/>
    <property type="project" value="TreeGrafter"/>
</dbReference>
<dbReference type="Pfam" id="PF01547">
    <property type="entry name" value="SBP_bac_1"/>
    <property type="match status" value="1"/>
</dbReference>
<dbReference type="GO" id="GO:0055052">
    <property type="term" value="C:ATP-binding cassette (ABC) transporter complex, substrate-binding subunit-containing"/>
    <property type="evidence" value="ECO:0007669"/>
    <property type="project" value="TreeGrafter"/>
</dbReference>
<dbReference type="EMBL" id="CP129683">
    <property type="protein sequence ID" value="XDS50789.1"/>
    <property type="molecule type" value="Genomic_DNA"/>
</dbReference>
<dbReference type="SUPFAM" id="SSF53850">
    <property type="entry name" value="Periplasmic binding protein-like II"/>
    <property type="match status" value="1"/>
</dbReference>
<feature type="chain" id="PRO_5044175332" evidence="4">
    <location>
        <begin position="25"/>
        <end position="424"/>
    </location>
</feature>
<comment type="similarity">
    <text evidence="1">Belongs to the bacterial solute-binding protein 1 family.</text>
</comment>
<evidence type="ECO:0000256" key="2">
    <source>
        <dbReference type="ARBA" id="ARBA00022448"/>
    </source>
</evidence>
<evidence type="ECO:0000256" key="4">
    <source>
        <dbReference type="SAM" id="SignalP"/>
    </source>
</evidence>
<dbReference type="CDD" id="cd14748">
    <property type="entry name" value="PBP2_UgpB"/>
    <property type="match status" value="1"/>
</dbReference>
<gene>
    <name evidence="7" type="ORF">QN062_00795</name>
    <name evidence="6" type="ORF">QN216_04805</name>
    <name evidence="5" type="ORF">QN217_05645</name>
</gene>
<dbReference type="AlphaFoldDB" id="A0AB39U9S3"/>
<proteinExistence type="inferred from homology"/>
<keyword evidence="3 4" id="KW-0732">Signal</keyword>